<protein>
    <submittedName>
        <fullName evidence="9">MFS transporter</fullName>
    </submittedName>
</protein>
<evidence type="ECO:0000256" key="5">
    <source>
        <dbReference type="ARBA" id="ARBA00022989"/>
    </source>
</evidence>
<dbReference type="InterPro" id="IPR020846">
    <property type="entry name" value="MFS_dom"/>
</dbReference>
<evidence type="ECO:0000256" key="6">
    <source>
        <dbReference type="ARBA" id="ARBA00023136"/>
    </source>
</evidence>
<keyword evidence="10" id="KW-1185">Reference proteome</keyword>
<dbReference type="RefSeq" id="WP_192039722.1">
    <property type="nucleotide sequence ID" value="NZ_JACYWE010000007.1"/>
</dbReference>
<name>A0A927PN58_9ACTN</name>
<evidence type="ECO:0000256" key="3">
    <source>
        <dbReference type="ARBA" id="ARBA00022475"/>
    </source>
</evidence>
<proteinExistence type="predicted"/>
<feature type="transmembrane region" description="Helical" evidence="7">
    <location>
        <begin position="378"/>
        <end position="398"/>
    </location>
</feature>
<feature type="transmembrane region" description="Helical" evidence="7">
    <location>
        <begin position="316"/>
        <end position="337"/>
    </location>
</feature>
<dbReference type="InterPro" id="IPR011701">
    <property type="entry name" value="MFS"/>
</dbReference>
<dbReference type="PANTHER" id="PTHR23517">
    <property type="entry name" value="RESISTANCE PROTEIN MDTM, PUTATIVE-RELATED-RELATED"/>
    <property type="match status" value="1"/>
</dbReference>
<evidence type="ECO:0000256" key="1">
    <source>
        <dbReference type="ARBA" id="ARBA00004651"/>
    </source>
</evidence>
<evidence type="ECO:0000313" key="10">
    <source>
        <dbReference type="Proteomes" id="UP000642993"/>
    </source>
</evidence>
<dbReference type="SUPFAM" id="SSF103473">
    <property type="entry name" value="MFS general substrate transporter"/>
    <property type="match status" value="1"/>
</dbReference>
<dbReference type="InterPro" id="IPR050171">
    <property type="entry name" value="MFS_Transporters"/>
</dbReference>
<feature type="transmembrane region" description="Helical" evidence="7">
    <location>
        <begin position="223"/>
        <end position="245"/>
    </location>
</feature>
<dbReference type="GO" id="GO:0022857">
    <property type="term" value="F:transmembrane transporter activity"/>
    <property type="evidence" value="ECO:0007669"/>
    <property type="project" value="InterPro"/>
</dbReference>
<evidence type="ECO:0000259" key="8">
    <source>
        <dbReference type="PROSITE" id="PS50850"/>
    </source>
</evidence>
<comment type="subcellular location">
    <subcellularLocation>
        <location evidence="1">Cell membrane</location>
        <topology evidence="1">Multi-pass membrane protein</topology>
    </subcellularLocation>
</comment>
<dbReference type="InterPro" id="IPR036259">
    <property type="entry name" value="MFS_trans_sf"/>
</dbReference>
<accession>A0A927PN58</accession>
<dbReference type="EMBL" id="JACYWE010000007">
    <property type="protein sequence ID" value="MBD8507276.1"/>
    <property type="molecule type" value="Genomic_DNA"/>
</dbReference>
<feature type="transmembrane region" description="Helical" evidence="7">
    <location>
        <begin position="102"/>
        <end position="125"/>
    </location>
</feature>
<comment type="caution">
    <text evidence="9">The sequence shown here is derived from an EMBL/GenBank/DDBJ whole genome shotgun (WGS) entry which is preliminary data.</text>
</comment>
<dbReference type="Proteomes" id="UP000642993">
    <property type="component" value="Unassembled WGS sequence"/>
</dbReference>
<dbReference type="PROSITE" id="PS00216">
    <property type="entry name" value="SUGAR_TRANSPORT_1"/>
    <property type="match status" value="1"/>
</dbReference>
<feature type="transmembrane region" description="Helical" evidence="7">
    <location>
        <begin position="46"/>
        <end position="65"/>
    </location>
</feature>
<evidence type="ECO:0000256" key="7">
    <source>
        <dbReference type="SAM" id="Phobius"/>
    </source>
</evidence>
<organism evidence="9 10">
    <name type="scientific">Lolliginicoccus lacisalsi</name>
    <dbReference type="NCBI Taxonomy" id="2742202"/>
    <lineage>
        <taxon>Bacteria</taxon>
        <taxon>Bacillati</taxon>
        <taxon>Actinomycetota</taxon>
        <taxon>Actinomycetes</taxon>
        <taxon>Mycobacteriales</taxon>
        <taxon>Hoyosellaceae</taxon>
        <taxon>Lolliginicoccus</taxon>
    </lineage>
</organism>
<feature type="domain" description="Major facilitator superfamily (MFS) profile" evidence="8">
    <location>
        <begin position="12"/>
        <end position="404"/>
    </location>
</feature>
<dbReference type="GO" id="GO:0005886">
    <property type="term" value="C:plasma membrane"/>
    <property type="evidence" value="ECO:0007669"/>
    <property type="project" value="UniProtKB-SubCell"/>
</dbReference>
<evidence type="ECO:0000256" key="2">
    <source>
        <dbReference type="ARBA" id="ARBA00022448"/>
    </source>
</evidence>
<dbReference type="Pfam" id="PF07690">
    <property type="entry name" value="MFS_1"/>
    <property type="match status" value="1"/>
</dbReference>
<evidence type="ECO:0000313" key="9">
    <source>
        <dbReference type="EMBL" id="MBD8507276.1"/>
    </source>
</evidence>
<sequence length="415" mass="42930">MTGASSNNEHRLWLPVAVSLFAVAWGGNEFTPLLTMYRLDQGFSDVVVDTLLFAYVLGIIPALLLGGPLSDRLGRRALMVPAPLVAIAGSAVLAAGSDHAAVLIGGRLLSGVSLGLAMAVGGSWLTELSRAPFEPGAAPGAGPRRVAMSLTAGFGVGAGVAGVLAEWGPWPSGFPYLIHIAVTVAGFMWLLGVPETRVDIPAEKRAAPLREDLRIPSVAHRRFWLVVVPLAPWVFGAAASAYAILPALMSERVACAPIAFSALLCLIALGCGFGIQALGRRIDRPGSARSSITAFGLLIVALPLAAWAASSLSIPVVILAAAVLGMGYGMALVSGLLEVQRIATPDDLAGLNAVFYSLSYLGFAVPVTMAVASSWLSYPVMFLVGMTLAVMCLALVLLGSRRPRAVKAGREGVSG</sequence>
<feature type="transmembrane region" description="Helical" evidence="7">
    <location>
        <begin position="12"/>
        <end position="34"/>
    </location>
</feature>
<keyword evidence="3" id="KW-1003">Cell membrane</keyword>
<dbReference type="PANTHER" id="PTHR23517:SF3">
    <property type="entry name" value="INTEGRAL MEMBRANE TRANSPORT PROTEIN"/>
    <property type="match status" value="1"/>
</dbReference>
<feature type="transmembrane region" description="Helical" evidence="7">
    <location>
        <begin position="257"/>
        <end position="279"/>
    </location>
</feature>
<dbReference type="InterPro" id="IPR005829">
    <property type="entry name" value="Sugar_transporter_CS"/>
</dbReference>
<keyword evidence="5 7" id="KW-1133">Transmembrane helix</keyword>
<feature type="transmembrane region" description="Helical" evidence="7">
    <location>
        <begin position="173"/>
        <end position="191"/>
    </location>
</feature>
<dbReference type="Gene3D" id="1.20.1250.20">
    <property type="entry name" value="MFS general substrate transporter like domains"/>
    <property type="match status" value="1"/>
</dbReference>
<gene>
    <name evidence="9" type="ORF">HT102_12355</name>
</gene>
<dbReference type="PROSITE" id="PS50850">
    <property type="entry name" value="MFS"/>
    <property type="match status" value="1"/>
</dbReference>
<dbReference type="AlphaFoldDB" id="A0A927PN58"/>
<reference evidence="9" key="1">
    <citation type="submission" date="2020-09" db="EMBL/GenBank/DDBJ databases">
        <title>Hoyosella lacisalsi sp. nov., a halotolerant actinobacterium isolated from soil of Lake Gudzhirganskoe.</title>
        <authorList>
            <person name="Yang Q."/>
            <person name="Guo P.Y."/>
            <person name="Liu S.W."/>
            <person name="Li F.N."/>
            <person name="Sun C.H."/>
        </authorList>
    </citation>
    <scope>NUCLEOTIDE SEQUENCE</scope>
    <source>
        <strain evidence="9">G463</strain>
    </source>
</reference>
<feature type="transmembrane region" description="Helical" evidence="7">
    <location>
        <begin position="77"/>
        <end position="96"/>
    </location>
</feature>
<evidence type="ECO:0000256" key="4">
    <source>
        <dbReference type="ARBA" id="ARBA00022692"/>
    </source>
</evidence>
<keyword evidence="6 7" id="KW-0472">Membrane</keyword>
<feature type="transmembrane region" description="Helical" evidence="7">
    <location>
        <begin position="291"/>
        <end position="310"/>
    </location>
</feature>
<keyword evidence="4 7" id="KW-0812">Transmembrane</keyword>
<keyword evidence="2" id="KW-0813">Transport</keyword>
<feature type="transmembrane region" description="Helical" evidence="7">
    <location>
        <begin position="349"/>
        <end position="372"/>
    </location>
</feature>
<feature type="transmembrane region" description="Helical" evidence="7">
    <location>
        <begin position="146"/>
        <end position="167"/>
    </location>
</feature>